<feature type="domain" description="Rab-GAP TBC" evidence="3">
    <location>
        <begin position="200"/>
        <end position="410"/>
    </location>
</feature>
<dbReference type="SMART" id="SM00164">
    <property type="entry name" value="TBC"/>
    <property type="match status" value="1"/>
</dbReference>
<name>A0ABD3UXH4_SINWO</name>
<dbReference type="PROSITE" id="PS50086">
    <property type="entry name" value="TBC_RABGAP"/>
    <property type="match status" value="1"/>
</dbReference>
<evidence type="ECO:0000259" key="3">
    <source>
        <dbReference type="PROSITE" id="PS50086"/>
    </source>
</evidence>
<dbReference type="AlphaFoldDB" id="A0ABD3UXH4"/>
<dbReference type="Proteomes" id="UP001634394">
    <property type="component" value="Unassembled WGS sequence"/>
</dbReference>
<comment type="caution">
    <text evidence="4">The sequence shown here is derived from an EMBL/GenBank/DDBJ whole genome shotgun (WGS) entry which is preliminary data.</text>
</comment>
<feature type="compositionally biased region" description="Polar residues" evidence="2">
    <location>
        <begin position="649"/>
        <end position="659"/>
    </location>
</feature>
<dbReference type="EMBL" id="JBJQND010000015">
    <property type="protein sequence ID" value="KAL3853456.1"/>
    <property type="molecule type" value="Genomic_DNA"/>
</dbReference>
<dbReference type="Gene3D" id="1.10.472.80">
    <property type="entry name" value="Ypt/Rab-GAP domain of gyp1p, domain 3"/>
    <property type="match status" value="2"/>
</dbReference>
<dbReference type="InterPro" id="IPR035969">
    <property type="entry name" value="Rab-GAP_TBC_sf"/>
</dbReference>
<organism evidence="4 5">
    <name type="scientific">Sinanodonta woodiana</name>
    <name type="common">Chinese pond mussel</name>
    <name type="synonym">Anodonta woodiana</name>
    <dbReference type="NCBI Taxonomy" id="1069815"/>
    <lineage>
        <taxon>Eukaryota</taxon>
        <taxon>Metazoa</taxon>
        <taxon>Spiralia</taxon>
        <taxon>Lophotrochozoa</taxon>
        <taxon>Mollusca</taxon>
        <taxon>Bivalvia</taxon>
        <taxon>Autobranchia</taxon>
        <taxon>Heteroconchia</taxon>
        <taxon>Palaeoheterodonta</taxon>
        <taxon>Unionida</taxon>
        <taxon>Unionoidea</taxon>
        <taxon>Unionidae</taxon>
        <taxon>Unioninae</taxon>
        <taxon>Sinanodonta</taxon>
    </lineage>
</organism>
<gene>
    <name evidence="4" type="ORF">ACJMK2_016992</name>
</gene>
<evidence type="ECO:0000256" key="1">
    <source>
        <dbReference type="ARBA" id="ARBA00022468"/>
    </source>
</evidence>
<dbReference type="PANTHER" id="PTHR22957">
    <property type="entry name" value="TBC1 DOMAIN FAMILY MEMBER GTPASE-ACTIVATING PROTEIN"/>
    <property type="match status" value="1"/>
</dbReference>
<dbReference type="SUPFAM" id="SSF47923">
    <property type="entry name" value="Ypt/Rab-GAP domain of gyp1p"/>
    <property type="match status" value="2"/>
</dbReference>
<reference evidence="4 5" key="1">
    <citation type="submission" date="2024-11" db="EMBL/GenBank/DDBJ databases">
        <title>Chromosome-level genome assembly of the freshwater bivalve Anodonta woodiana.</title>
        <authorList>
            <person name="Chen X."/>
        </authorList>
    </citation>
    <scope>NUCLEOTIDE SEQUENCE [LARGE SCALE GENOMIC DNA]</scope>
    <source>
        <strain evidence="4">MN2024</strain>
        <tissue evidence="4">Gills</tissue>
    </source>
</reference>
<sequence>MAGYFGLDSREVIRVHVKKFDGLMQPDHKKFSLDPQITSFEMLQNILARAFDIKSDFTISYLSREEKSTELYLSMLSDWDMDAAFQNAAIPFLQLKVDLKPFDEGLEDWDVIAPVDIPQYHMVTWLGKESLFESITGSISTHVGKTMSQMQKVIGLKNEDESQFKPLKSPMTDLEFRNYLDSDGHMVKPEEFRLSVYQGGVEPVLRRVVWRHLLNIFPTDLSGKERFDYMKTKEIEYYRLRDEWKQLFSDGSVSKEAKSVASMVKKDVLRTDRGHKCFAGGDENKNLLSLFNLLVTYALTHPEVSYCQGMSDLASPLLVVQKDEAQAYLCFCGLMNRLAPNFCLDGKAMTTKFQNLSNLLQIYDPHFFTYMKEHGAEDLFFCYRWLLLEMKREFPFDDALYMLEVMWSTLPPNPPKNSLALTEPEFNPKLLSTSPHSPTFTMKQTLYVNLLAKRRFSANLRAKELTVPKSQLPIVSNEEEASCKREDTESISQDIDLEILNSEVNRIAEENHNEVCKNEIISIKCSSMSNENNNCSKNSMPPSSPNDVIITENPVYQDTCNKSSTMDCSKPETIISTRNQWNENSVQDIPLDNDGTPMQFHLSMEMPGNSREVHDKRLIKSVEKIPDIKGSFFSGMIQILTSPKRRSSTVKLPSKQQVSHKGKILDMSAAGSTKNLDDSSNEAELPPDQMENVSTVMSPNSENSSLEFSEIHYANSPVSLKKLTDKYIVEKPGHQASEKLLDKESKNSESQYSHEKVSQDSLLSEEVSIFSQANHPVSLKKSSSHMNCAINCDDRDKIYVAPEVTKNSEIIIAATRRDNLSESASQLQCCGSDYVETSYKSSEIDSVCHQLSEDLCVSKCQSDVTVAPELSSVDNVKEETDLKNARKLPPPEEFGMGNPFLMFLCLSILMQHRDHIMKSKMEYEELAMYFDRMVRRHNVHRALHQTRSLYADYLRQHKNLSEETEDFDPSV</sequence>
<keyword evidence="1" id="KW-0343">GTPase activation</keyword>
<keyword evidence="5" id="KW-1185">Reference proteome</keyword>
<proteinExistence type="predicted"/>
<dbReference type="InterPro" id="IPR000195">
    <property type="entry name" value="Rab-GAP-TBC_dom"/>
</dbReference>
<dbReference type="Gene3D" id="1.10.8.270">
    <property type="entry name" value="putative rabgap domain of human tbc1 domain family member 14 like domains"/>
    <property type="match status" value="1"/>
</dbReference>
<evidence type="ECO:0000313" key="4">
    <source>
        <dbReference type="EMBL" id="KAL3853456.1"/>
    </source>
</evidence>
<evidence type="ECO:0000313" key="5">
    <source>
        <dbReference type="Proteomes" id="UP001634394"/>
    </source>
</evidence>
<protein>
    <recommendedName>
        <fullName evidence="3">Rab-GAP TBC domain-containing protein</fullName>
    </recommendedName>
</protein>
<accession>A0ABD3UXH4</accession>
<evidence type="ECO:0000256" key="2">
    <source>
        <dbReference type="SAM" id="MobiDB-lite"/>
    </source>
</evidence>
<dbReference type="PANTHER" id="PTHR22957:SF333">
    <property type="entry name" value="TBC1 DOMAIN FAMILY MEMBER 25"/>
    <property type="match status" value="1"/>
</dbReference>
<dbReference type="Pfam" id="PF00566">
    <property type="entry name" value="RabGAP-TBC"/>
    <property type="match status" value="1"/>
</dbReference>
<dbReference type="GO" id="GO:0005096">
    <property type="term" value="F:GTPase activator activity"/>
    <property type="evidence" value="ECO:0007669"/>
    <property type="project" value="UniProtKB-KW"/>
</dbReference>
<feature type="region of interest" description="Disordered" evidence="2">
    <location>
        <begin position="645"/>
        <end position="692"/>
    </location>
</feature>